<protein>
    <submittedName>
        <fullName evidence="1">Uncharacterized protein</fullName>
    </submittedName>
</protein>
<name>A0AAV8RTQ3_ENSVE</name>
<reference evidence="1 2" key="1">
    <citation type="submission" date="2022-12" db="EMBL/GenBank/DDBJ databases">
        <title>Chromosome-scale assembly of the Ensete ventricosum genome.</title>
        <authorList>
            <person name="Dussert Y."/>
            <person name="Stocks J."/>
            <person name="Wendawek A."/>
            <person name="Woldeyes F."/>
            <person name="Nichols R.A."/>
            <person name="Borrell J.S."/>
        </authorList>
    </citation>
    <scope>NUCLEOTIDE SEQUENCE [LARGE SCALE GENOMIC DNA]</scope>
    <source>
        <strain evidence="2">cv. Maze</strain>
        <tissue evidence="1">Seeds</tissue>
    </source>
</reference>
<organism evidence="1 2">
    <name type="scientific">Ensete ventricosum</name>
    <name type="common">Abyssinian banana</name>
    <name type="synonym">Musa ensete</name>
    <dbReference type="NCBI Taxonomy" id="4639"/>
    <lineage>
        <taxon>Eukaryota</taxon>
        <taxon>Viridiplantae</taxon>
        <taxon>Streptophyta</taxon>
        <taxon>Embryophyta</taxon>
        <taxon>Tracheophyta</taxon>
        <taxon>Spermatophyta</taxon>
        <taxon>Magnoliopsida</taxon>
        <taxon>Liliopsida</taxon>
        <taxon>Zingiberales</taxon>
        <taxon>Musaceae</taxon>
        <taxon>Ensete</taxon>
    </lineage>
</organism>
<dbReference type="AlphaFoldDB" id="A0AAV8RTQ3"/>
<evidence type="ECO:0000313" key="2">
    <source>
        <dbReference type="Proteomes" id="UP001222027"/>
    </source>
</evidence>
<dbReference type="Proteomes" id="UP001222027">
    <property type="component" value="Unassembled WGS sequence"/>
</dbReference>
<comment type="caution">
    <text evidence="1">The sequence shown here is derived from an EMBL/GenBank/DDBJ whole genome shotgun (WGS) entry which is preliminary data.</text>
</comment>
<accession>A0AAV8RTQ3</accession>
<keyword evidence="2" id="KW-1185">Reference proteome</keyword>
<gene>
    <name evidence="1" type="ORF">OPV22_007155</name>
</gene>
<proteinExistence type="predicted"/>
<sequence>MARHRRRGPGHAQRRRDRPYLLRAQHQHLPDARWGLGQETPGEEPLAASDNAVQYVKALSLAFALNTLKQSHLRAMPWWLCHLSVPELLLHRDGFLGEGHCEDQRDEDGRTGICTWQSRRLDEKRVRVNAFKANTYRARRNQAQDGGSVMYTEPKNPNTRCLEDSVLKKKLQHCYLFLLLLLDVSQNQCSLSQSMRSLGFDC</sequence>
<evidence type="ECO:0000313" key="1">
    <source>
        <dbReference type="EMBL" id="KAJ8506269.1"/>
    </source>
</evidence>
<dbReference type="EMBL" id="JAQQAF010000002">
    <property type="protein sequence ID" value="KAJ8506269.1"/>
    <property type="molecule type" value="Genomic_DNA"/>
</dbReference>